<dbReference type="SUPFAM" id="SSF56784">
    <property type="entry name" value="HAD-like"/>
    <property type="match status" value="1"/>
</dbReference>
<dbReference type="AlphaFoldDB" id="A0A652YLL1"/>
<dbReference type="InterPro" id="IPR023214">
    <property type="entry name" value="HAD_sf"/>
</dbReference>
<gene>
    <name evidence="2" type="ORF">FNL38_106308</name>
</gene>
<evidence type="ECO:0000313" key="2">
    <source>
        <dbReference type="EMBL" id="TYQ02488.1"/>
    </source>
</evidence>
<feature type="region of interest" description="Disordered" evidence="1">
    <location>
        <begin position="1"/>
        <end position="22"/>
    </location>
</feature>
<evidence type="ECO:0000256" key="1">
    <source>
        <dbReference type="SAM" id="MobiDB-lite"/>
    </source>
</evidence>
<comment type="caution">
    <text evidence="2">The sequence shown here is derived from an EMBL/GenBank/DDBJ whole genome shotgun (WGS) entry which is preliminary data.</text>
</comment>
<reference evidence="2" key="1">
    <citation type="submission" date="2019-07" db="EMBL/GenBank/DDBJ databases">
        <title>Genomic Encyclopedia of Type Strains, Phase IV (KMG-IV): sequencing the most valuable type-strain genomes for metagenomic binning, comparative biology and taxonomic classification.</title>
        <authorList>
            <person name="Goeker M."/>
        </authorList>
    </citation>
    <scope>NUCLEOTIDE SEQUENCE</scope>
    <source>
        <strain evidence="2">DSM 44596</strain>
    </source>
</reference>
<protein>
    <submittedName>
        <fullName evidence="2">Haloacid dehalogenase-like hydrolase</fullName>
    </submittedName>
</protein>
<dbReference type="InterPro" id="IPR036412">
    <property type="entry name" value="HAD-like_sf"/>
</dbReference>
<dbReference type="GO" id="GO:0016787">
    <property type="term" value="F:hydrolase activity"/>
    <property type="evidence" value="ECO:0007669"/>
    <property type="project" value="UniProtKB-KW"/>
</dbReference>
<dbReference type="Gene3D" id="3.40.50.1000">
    <property type="entry name" value="HAD superfamily/HAD-like"/>
    <property type="match status" value="1"/>
</dbReference>
<sequence length="324" mass="35995">MPEHVRSDLDTGGQIGDPLPSWHEGPSKQAILEFVGRVTDPGGPGAVPAEERIAVFDNDGTLWCEKPMPIQLDFILRRLVVMTEEDPALGTRQPWLAAVTRDYGWFSSVITGHYHGDNSGVKVFAKGVLMAYTDITVEEFETLADQFLRTTDHPTLGRTYLTCGYVPMIELLRYLETNEFHNYIVSGGGRDFMRPISLDVYGVPRQRVIGSSASLVWKADGRGGTLVHKPALDVLVDGPEKPVRIWSRIGRRPLLAAGNSNGDIPMLQFSERADLPSLQILVQHDDSRREFAYREGAEQAFDLADARGWTIASIENDWSAVFPS</sequence>
<dbReference type="EMBL" id="VNIQ01000006">
    <property type="protein sequence ID" value="TYQ02488.1"/>
    <property type="molecule type" value="Genomic_DNA"/>
</dbReference>
<dbReference type="Pfam" id="PF12710">
    <property type="entry name" value="HAD"/>
    <property type="match status" value="1"/>
</dbReference>
<name>A0A652YLL1_NOCGL</name>
<organism evidence="2">
    <name type="scientific">Nocardia globerula</name>
    <dbReference type="NCBI Taxonomy" id="1818"/>
    <lineage>
        <taxon>Bacteria</taxon>
        <taxon>Bacillati</taxon>
        <taxon>Actinomycetota</taxon>
        <taxon>Actinomycetes</taxon>
        <taxon>Mycobacteriales</taxon>
        <taxon>Nocardiaceae</taxon>
        <taxon>Nocardia</taxon>
    </lineage>
</organism>
<proteinExistence type="predicted"/>
<accession>A0A652YLL1</accession>
<keyword evidence="2" id="KW-0378">Hydrolase</keyword>